<keyword evidence="12 14" id="KW-0143">Chaperone</keyword>
<evidence type="ECO:0000256" key="6">
    <source>
        <dbReference type="ARBA" id="ARBA00022692"/>
    </source>
</evidence>
<comment type="similarity">
    <text evidence="2 14">Belongs to the DsbB family.</text>
</comment>
<evidence type="ECO:0000256" key="5">
    <source>
        <dbReference type="ARBA" id="ARBA00022519"/>
    </source>
</evidence>
<dbReference type="GO" id="GO:0005886">
    <property type="term" value="C:plasma membrane"/>
    <property type="evidence" value="ECO:0007669"/>
    <property type="project" value="UniProtKB-SubCell"/>
</dbReference>
<dbReference type="InterPro" id="IPR003752">
    <property type="entry name" value="DiS_bond_form_DsbB/BdbC"/>
</dbReference>
<dbReference type="NCBIfam" id="NF002485">
    <property type="entry name" value="PRK01749.1"/>
    <property type="match status" value="1"/>
</dbReference>
<evidence type="ECO:0000256" key="1">
    <source>
        <dbReference type="ARBA" id="ARBA00004429"/>
    </source>
</evidence>
<dbReference type="Gene3D" id="1.20.1550.10">
    <property type="entry name" value="DsbB-like"/>
    <property type="match status" value="1"/>
</dbReference>
<dbReference type="InterPro" id="IPR050183">
    <property type="entry name" value="DsbB"/>
</dbReference>
<keyword evidence="13 14" id="KW-0676">Redox-active center</keyword>
<dbReference type="Pfam" id="PF02600">
    <property type="entry name" value="DsbB"/>
    <property type="match status" value="1"/>
</dbReference>
<dbReference type="GO" id="GO:0009055">
    <property type="term" value="F:electron transfer activity"/>
    <property type="evidence" value="ECO:0007669"/>
    <property type="project" value="UniProtKB-UniRule"/>
</dbReference>
<evidence type="ECO:0000256" key="2">
    <source>
        <dbReference type="ARBA" id="ARBA00008823"/>
    </source>
</evidence>
<comment type="caution">
    <text evidence="16">The sequence shown here is derived from an EMBL/GenBank/DDBJ whole genome shotgun (WGS) entry which is preliminary data.</text>
</comment>
<evidence type="ECO:0000256" key="9">
    <source>
        <dbReference type="ARBA" id="ARBA00023002"/>
    </source>
</evidence>
<keyword evidence="11 14" id="KW-1015">Disulfide bond</keyword>
<comment type="caution">
    <text evidence="14">Lacks conserved residue(s) required for the propagation of feature annotation.</text>
</comment>
<feature type="topological domain" description="Periplasmic" evidence="14">
    <location>
        <begin position="27"/>
        <end position="44"/>
    </location>
</feature>
<dbReference type="EMBL" id="MARB01000001">
    <property type="protein sequence ID" value="ODJ89638.1"/>
    <property type="molecule type" value="Genomic_DNA"/>
</dbReference>
<dbReference type="Proteomes" id="UP000094769">
    <property type="component" value="Unassembled WGS sequence"/>
</dbReference>
<dbReference type="InterPro" id="IPR023380">
    <property type="entry name" value="DsbB-like_sf"/>
</dbReference>
<dbReference type="OrthoDB" id="3711263at2"/>
<dbReference type="GO" id="GO:0006457">
    <property type="term" value="P:protein folding"/>
    <property type="evidence" value="ECO:0007669"/>
    <property type="project" value="InterPro"/>
</dbReference>
<evidence type="ECO:0000256" key="4">
    <source>
        <dbReference type="ARBA" id="ARBA00022475"/>
    </source>
</evidence>
<evidence type="ECO:0000256" key="3">
    <source>
        <dbReference type="ARBA" id="ARBA00022448"/>
    </source>
</evidence>
<gene>
    <name evidence="14 16" type="primary">dsbB</name>
    <name evidence="16" type="ORF">CODIS_01980</name>
</gene>
<evidence type="ECO:0000313" key="16">
    <source>
        <dbReference type="EMBL" id="ODJ89638.1"/>
    </source>
</evidence>
<evidence type="ECO:0000256" key="11">
    <source>
        <dbReference type="ARBA" id="ARBA00023157"/>
    </source>
</evidence>
<feature type="disulfide bond" description="Redox-active" evidence="14">
    <location>
        <begin position="36"/>
        <end position="39"/>
    </location>
</feature>
<dbReference type="GO" id="GO:0015035">
    <property type="term" value="F:protein-disulfide reductase activity"/>
    <property type="evidence" value="ECO:0007669"/>
    <property type="project" value="UniProtKB-UniRule"/>
</dbReference>
<organism evidence="16 17">
    <name type="scientific">Candidatus Thiodiazotropha endolucinida</name>
    <dbReference type="NCBI Taxonomy" id="1655433"/>
    <lineage>
        <taxon>Bacteria</taxon>
        <taxon>Pseudomonadati</taxon>
        <taxon>Pseudomonadota</taxon>
        <taxon>Gammaproteobacteria</taxon>
        <taxon>Chromatiales</taxon>
        <taxon>Sedimenticolaceae</taxon>
        <taxon>Candidatus Thiodiazotropha</taxon>
    </lineage>
</organism>
<keyword evidence="3 14" id="KW-0813">Transport</keyword>
<keyword evidence="6 14" id="KW-0812">Transmembrane</keyword>
<evidence type="ECO:0000256" key="8">
    <source>
        <dbReference type="ARBA" id="ARBA00022989"/>
    </source>
</evidence>
<accession>A0A7Z1AHI3</accession>
<keyword evidence="5" id="KW-0997">Cell inner membrane</keyword>
<keyword evidence="17" id="KW-1185">Reference proteome</keyword>
<feature type="transmembrane region" description="Helical" evidence="15">
    <location>
        <begin position="40"/>
        <end position="60"/>
    </location>
</feature>
<evidence type="ECO:0000313" key="17">
    <source>
        <dbReference type="Proteomes" id="UP000094769"/>
    </source>
</evidence>
<evidence type="ECO:0000256" key="7">
    <source>
        <dbReference type="ARBA" id="ARBA00022982"/>
    </source>
</evidence>
<dbReference type="AlphaFoldDB" id="A0A7Z1AHI3"/>
<name>A0A7Z1AHI3_9GAMM</name>
<sequence>MLVIQKRLPWLLLAVSALILEAAALYFQYGLDLDPCVLCIYQRAAVMGIFVSALIGMSAPTSSIARWIGYIGWGVAAGWCLYLALELSGLQLGIVQPSLSCDVNAKFPAWFKLDRWLPAVFQPTGFCGDIQWQFLGLSMPLWMVVIMVLQLIVLGVVVFIELRAMLNR</sequence>
<protein>
    <recommendedName>
        <fullName evidence="14">Disulfide bond formation protein B</fullName>
    </recommendedName>
    <alternativeName>
        <fullName evidence="14">Disulfide oxidoreductase</fullName>
    </alternativeName>
</protein>
<evidence type="ECO:0000256" key="14">
    <source>
        <dbReference type="HAMAP-Rule" id="MF_00286"/>
    </source>
</evidence>
<proteinExistence type="inferred from homology"/>
<comment type="function">
    <text evidence="14">Required for disulfide bond formation in some periplasmic proteins. Acts by oxidizing the DsbA protein.</text>
</comment>
<feature type="transmembrane region" description="Helical" evidence="15">
    <location>
        <begin position="141"/>
        <end position="162"/>
    </location>
</feature>
<evidence type="ECO:0000256" key="15">
    <source>
        <dbReference type="SAM" id="Phobius"/>
    </source>
</evidence>
<evidence type="ECO:0000256" key="13">
    <source>
        <dbReference type="ARBA" id="ARBA00023284"/>
    </source>
</evidence>
<keyword evidence="8 14" id="KW-1133">Transmembrane helix</keyword>
<keyword evidence="9 14" id="KW-0560">Oxidoreductase</keyword>
<feature type="topological domain" description="Cytoplasmic" evidence="14">
    <location>
        <begin position="1"/>
        <end position="9"/>
    </location>
</feature>
<evidence type="ECO:0000256" key="12">
    <source>
        <dbReference type="ARBA" id="ARBA00023186"/>
    </source>
</evidence>
<dbReference type="PANTHER" id="PTHR36570:SF2">
    <property type="entry name" value="DISULFIDE BOND FORMATION PROTEIN B"/>
    <property type="match status" value="1"/>
</dbReference>
<dbReference type="HAMAP" id="MF_00286">
    <property type="entry name" value="DsbB"/>
    <property type="match status" value="1"/>
</dbReference>
<keyword evidence="7 14" id="KW-0249">Electron transport</keyword>
<comment type="subcellular location">
    <subcellularLocation>
        <location evidence="1">Cell inner membrane</location>
        <topology evidence="1">Multi-pass membrane protein</topology>
    </subcellularLocation>
    <subcellularLocation>
        <location evidence="14">Cell membrane</location>
        <topology evidence="14">Multi-pass membrane protein</topology>
    </subcellularLocation>
</comment>
<feature type="disulfide bond" description="Redox-active" evidence="14">
    <location>
        <begin position="101"/>
        <end position="127"/>
    </location>
</feature>
<keyword evidence="4 14" id="KW-1003">Cell membrane</keyword>
<dbReference type="PANTHER" id="PTHR36570">
    <property type="entry name" value="DISULFIDE BOND FORMATION PROTEIN B"/>
    <property type="match status" value="1"/>
</dbReference>
<reference evidence="16 17" key="1">
    <citation type="submission" date="2016-06" db="EMBL/GenBank/DDBJ databases">
        <title>Genome sequence of endosymbiont of Candidatus Endolucinida thiodiazotropha.</title>
        <authorList>
            <person name="Poehlein A."/>
            <person name="Koenig S."/>
            <person name="Heiden S.E."/>
            <person name="Thuermer A."/>
            <person name="Voget S."/>
            <person name="Daniel R."/>
            <person name="Markert S."/>
            <person name="Gros O."/>
            <person name="Schweder T."/>
        </authorList>
    </citation>
    <scope>NUCLEOTIDE SEQUENCE [LARGE SCALE GENOMIC DNA]</scope>
    <source>
        <strain evidence="16 17">COS</strain>
    </source>
</reference>
<feature type="topological domain" description="Cytoplasmic" evidence="14">
    <location>
        <begin position="161"/>
        <end position="168"/>
    </location>
</feature>
<keyword evidence="10 14" id="KW-0472">Membrane</keyword>
<feature type="transmembrane region" description="Helical" evidence="15">
    <location>
        <begin position="67"/>
        <end position="85"/>
    </location>
</feature>
<dbReference type="SUPFAM" id="SSF158442">
    <property type="entry name" value="DsbB-like"/>
    <property type="match status" value="1"/>
</dbReference>
<evidence type="ECO:0000256" key="10">
    <source>
        <dbReference type="ARBA" id="ARBA00023136"/>
    </source>
</evidence>
<dbReference type="InterPro" id="IPR022920">
    <property type="entry name" value="Disulphide_bond_form_DsbB"/>
</dbReference>
<dbReference type="RefSeq" id="WP_069120608.1">
    <property type="nucleotide sequence ID" value="NZ_MARB01000001.1"/>
</dbReference>